<dbReference type="Gene3D" id="3.40.1110.10">
    <property type="entry name" value="Calcium-transporting ATPase, cytoplasmic domain N"/>
    <property type="match status" value="1"/>
</dbReference>
<reference evidence="1" key="1">
    <citation type="submission" date="2024-03" db="EMBL/GenBank/DDBJ databases">
        <title>WGS assembly of Saponaria officinalis var. Norfolk2.</title>
        <authorList>
            <person name="Jenkins J."/>
            <person name="Shu S."/>
            <person name="Grimwood J."/>
            <person name="Barry K."/>
            <person name="Goodstein D."/>
            <person name="Schmutz J."/>
            <person name="Leebens-Mack J."/>
            <person name="Osbourn A."/>
        </authorList>
    </citation>
    <scope>NUCLEOTIDE SEQUENCE [LARGE SCALE GENOMIC DNA]</scope>
    <source>
        <strain evidence="1">JIC</strain>
    </source>
</reference>
<gene>
    <name evidence="1" type="ORF">RND81_04G059100</name>
</gene>
<dbReference type="GO" id="GO:0000166">
    <property type="term" value="F:nucleotide binding"/>
    <property type="evidence" value="ECO:0007669"/>
    <property type="project" value="InterPro"/>
</dbReference>
<name>A0AAW1LI96_SAPOF</name>
<organism evidence="1 2">
    <name type="scientific">Saponaria officinalis</name>
    <name type="common">Common soapwort</name>
    <name type="synonym">Lychnis saponaria</name>
    <dbReference type="NCBI Taxonomy" id="3572"/>
    <lineage>
        <taxon>Eukaryota</taxon>
        <taxon>Viridiplantae</taxon>
        <taxon>Streptophyta</taxon>
        <taxon>Embryophyta</taxon>
        <taxon>Tracheophyta</taxon>
        <taxon>Spermatophyta</taxon>
        <taxon>Magnoliopsida</taxon>
        <taxon>eudicotyledons</taxon>
        <taxon>Gunneridae</taxon>
        <taxon>Pentapetalae</taxon>
        <taxon>Caryophyllales</taxon>
        <taxon>Caryophyllaceae</taxon>
        <taxon>Caryophylleae</taxon>
        <taxon>Saponaria</taxon>
    </lineage>
</organism>
<keyword evidence="2" id="KW-1185">Reference proteome</keyword>
<proteinExistence type="predicted"/>
<comment type="caution">
    <text evidence="1">The sequence shown here is derived from an EMBL/GenBank/DDBJ whole genome shotgun (WGS) entry which is preliminary data.</text>
</comment>
<dbReference type="InterPro" id="IPR023299">
    <property type="entry name" value="ATPase_P-typ_cyto_dom_N"/>
</dbReference>
<evidence type="ECO:0000313" key="2">
    <source>
        <dbReference type="Proteomes" id="UP001443914"/>
    </source>
</evidence>
<sequence>MTTQHSTLVIEGVVVSTIGSVFNPKKSQYPTEKAILSWGVELSIKFEAMRSEAITLYVCPFNSEEKRGGVAMQLSNSDVHIH</sequence>
<dbReference type="SUPFAM" id="SSF81660">
    <property type="entry name" value="Metal cation-transporting ATPase, ATP-binding domain N"/>
    <property type="match status" value="1"/>
</dbReference>
<evidence type="ECO:0000313" key="1">
    <source>
        <dbReference type="EMBL" id="KAK9733307.1"/>
    </source>
</evidence>
<accession>A0AAW1LI96</accession>
<dbReference type="Proteomes" id="UP001443914">
    <property type="component" value="Unassembled WGS sequence"/>
</dbReference>
<dbReference type="AlphaFoldDB" id="A0AAW1LI96"/>
<protein>
    <submittedName>
        <fullName evidence="1">Uncharacterized protein</fullName>
    </submittedName>
</protein>
<dbReference type="EMBL" id="JBDFQZ010000004">
    <property type="protein sequence ID" value="KAK9733307.1"/>
    <property type="molecule type" value="Genomic_DNA"/>
</dbReference>